<feature type="domain" description="HTH cro/C1-type" evidence="1">
    <location>
        <begin position="23"/>
        <end position="79"/>
    </location>
</feature>
<dbReference type="EMBL" id="VFML01000002">
    <property type="protein sequence ID" value="TQI94473.1"/>
    <property type="molecule type" value="Genomic_DNA"/>
</dbReference>
<evidence type="ECO:0000259" key="1">
    <source>
        <dbReference type="PROSITE" id="PS50943"/>
    </source>
</evidence>
<dbReference type="Pfam" id="PF19054">
    <property type="entry name" value="DUF5753"/>
    <property type="match status" value="1"/>
</dbReference>
<dbReference type="SUPFAM" id="SSF47413">
    <property type="entry name" value="lambda repressor-like DNA-binding domains"/>
    <property type="match status" value="1"/>
</dbReference>
<keyword evidence="3" id="KW-1185">Reference proteome</keyword>
<dbReference type="OrthoDB" id="4285266at2"/>
<proteinExistence type="predicted"/>
<sequence>MTGWSDDEDYGPSITRRMLGLTMRQLREHARMSATEACEALEISNATLSRLENGQQGVNVHLAKSMLDVYGEVGRHDEILDLCRKSQRKGWWDTYGVNGRGYITMESDAERVRTFDVLLIPGILQSEEYARTLFQTNEDIRPERVEPLVTVRIIRQERLCGERKPLQVEAIVHEAALRCAVGGTEVMYGQLAHLAELAKLPTVSLRILPNAAGNHDSMSGGFIILTFPKKILPDTLYVEHAFGGSDSEKKQEVDRAKLKFERLRAKALDEAASLAFLERVAEELT</sequence>
<dbReference type="InterPro" id="IPR010982">
    <property type="entry name" value="Lambda_DNA-bd_dom_sf"/>
</dbReference>
<gene>
    <name evidence="2" type="ORF">FB471_6638</name>
</gene>
<accession>A0A542CUI3</accession>
<dbReference type="Gene3D" id="1.10.260.40">
    <property type="entry name" value="lambda repressor-like DNA-binding domains"/>
    <property type="match status" value="1"/>
</dbReference>
<dbReference type="PROSITE" id="PS50943">
    <property type="entry name" value="HTH_CROC1"/>
    <property type="match status" value="1"/>
</dbReference>
<evidence type="ECO:0000313" key="3">
    <source>
        <dbReference type="Proteomes" id="UP000320876"/>
    </source>
</evidence>
<protein>
    <submittedName>
        <fullName evidence="2">Helix-turn-helix protein</fullName>
    </submittedName>
</protein>
<evidence type="ECO:0000313" key="2">
    <source>
        <dbReference type="EMBL" id="TQI94473.1"/>
    </source>
</evidence>
<organism evidence="2 3">
    <name type="scientific">Amycolatopsis cihanbeyliensis</name>
    <dbReference type="NCBI Taxonomy" id="1128664"/>
    <lineage>
        <taxon>Bacteria</taxon>
        <taxon>Bacillati</taxon>
        <taxon>Actinomycetota</taxon>
        <taxon>Actinomycetes</taxon>
        <taxon>Pseudonocardiales</taxon>
        <taxon>Pseudonocardiaceae</taxon>
        <taxon>Amycolatopsis</taxon>
    </lineage>
</organism>
<dbReference type="Proteomes" id="UP000320876">
    <property type="component" value="Unassembled WGS sequence"/>
</dbReference>
<dbReference type="GO" id="GO:0003677">
    <property type="term" value="F:DNA binding"/>
    <property type="evidence" value="ECO:0007669"/>
    <property type="project" value="InterPro"/>
</dbReference>
<dbReference type="SMART" id="SM00530">
    <property type="entry name" value="HTH_XRE"/>
    <property type="match status" value="1"/>
</dbReference>
<comment type="caution">
    <text evidence="2">The sequence shown here is derived from an EMBL/GenBank/DDBJ whole genome shotgun (WGS) entry which is preliminary data.</text>
</comment>
<dbReference type="InterPro" id="IPR001387">
    <property type="entry name" value="Cro/C1-type_HTH"/>
</dbReference>
<dbReference type="AlphaFoldDB" id="A0A542CUI3"/>
<name>A0A542CUI3_AMYCI</name>
<dbReference type="Pfam" id="PF13560">
    <property type="entry name" value="HTH_31"/>
    <property type="match status" value="1"/>
</dbReference>
<dbReference type="CDD" id="cd00093">
    <property type="entry name" value="HTH_XRE"/>
    <property type="match status" value="1"/>
</dbReference>
<dbReference type="RefSeq" id="WP_142003696.1">
    <property type="nucleotide sequence ID" value="NZ_VFML01000002.1"/>
</dbReference>
<dbReference type="InterPro" id="IPR043917">
    <property type="entry name" value="DUF5753"/>
</dbReference>
<reference evidence="2 3" key="1">
    <citation type="submission" date="2019-06" db="EMBL/GenBank/DDBJ databases">
        <title>Sequencing the genomes of 1000 actinobacteria strains.</title>
        <authorList>
            <person name="Klenk H.-P."/>
        </authorList>
    </citation>
    <scope>NUCLEOTIDE SEQUENCE [LARGE SCALE GENOMIC DNA]</scope>
    <source>
        <strain evidence="2 3">DSM 45679</strain>
    </source>
</reference>